<proteinExistence type="predicted"/>
<gene>
    <name evidence="1" type="ORF">OUZ56_028969</name>
</gene>
<dbReference type="EMBL" id="JAOYFB010000040">
    <property type="protein sequence ID" value="KAK4036925.1"/>
    <property type="molecule type" value="Genomic_DNA"/>
</dbReference>
<keyword evidence="2" id="KW-1185">Reference proteome</keyword>
<dbReference type="Proteomes" id="UP001234178">
    <property type="component" value="Unassembled WGS sequence"/>
</dbReference>
<sequence>MSANALNRQFMRVYVSDQVYRMLTDLYLIELAETQSTDSVVGSCINMLVLIDGLPSEYNRLIQLLFQLKSLLIRHPSIVIGWLQIER</sequence>
<accession>A0ABR0B5F1</accession>
<name>A0ABR0B5F1_9CRUS</name>
<evidence type="ECO:0000313" key="1">
    <source>
        <dbReference type="EMBL" id="KAK4036925.1"/>
    </source>
</evidence>
<comment type="caution">
    <text evidence="1">The sequence shown here is derived from an EMBL/GenBank/DDBJ whole genome shotgun (WGS) entry which is preliminary data.</text>
</comment>
<protein>
    <submittedName>
        <fullName evidence="1">Uncharacterized protein</fullName>
    </submittedName>
</protein>
<evidence type="ECO:0000313" key="2">
    <source>
        <dbReference type="Proteomes" id="UP001234178"/>
    </source>
</evidence>
<reference evidence="1 2" key="1">
    <citation type="journal article" date="2023" name="Nucleic Acids Res.">
        <title>The hologenome of Daphnia magna reveals possible DNA methylation and microbiome-mediated evolution of the host genome.</title>
        <authorList>
            <person name="Chaturvedi A."/>
            <person name="Li X."/>
            <person name="Dhandapani V."/>
            <person name="Marshall H."/>
            <person name="Kissane S."/>
            <person name="Cuenca-Cambronero M."/>
            <person name="Asole G."/>
            <person name="Calvet F."/>
            <person name="Ruiz-Romero M."/>
            <person name="Marangio P."/>
            <person name="Guigo R."/>
            <person name="Rago D."/>
            <person name="Mirbahai L."/>
            <person name="Eastwood N."/>
            <person name="Colbourne J.K."/>
            <person name="Zhou J."/>
            <person name="Mallon E."/>
            <person name="Orsini L."/>
        </authorList>
    </citation>
    <scope>NUCLEOTIDE SEQUENCE [LARGE SCALE GENOMIC DNA]</scope>
    <source>
        <strain evidence="1">LRV0_1</strain>
    </source>
</reference>
<organism evidence="1 2">
    <name type="scientific">Daphnia magna</name>
    <dbReference type="NCBI Taxonomy" id="35525"/>
    <lineage>
        <taxon>Eukaryota</taxon>
        <taxon>Metazoa</taxon>
        <taxon>Ecdysozoa</taxon>
        <taxon>Arthropoda</taxon>
        <taxon>Crustacea</taxon>
        <taxon>Branchiopoda</taxon>
        <taxon>Diplostraca</taxon>
        <taxon>Cladocera</taxon>
        <taxon>Anomopoda</taxon>
        <taxon>Daphniidae</taxon>
        <taxon>Daphnia</taxon>
    </lineage>
</organism>